<dbReference type="Pfam" id="PF21467">
    <property type="entry name" value="BetaGal_gal-bd"/>
    <property type="match status" value="1"/>
</dbReference>
<dbReference type="PRINTS" id="PR00742">
    <property type="entry name" value="GLHYDRLASE35"/>
</dbReference>
<gene>
    <name evidence="8" type="ORF">B5E88_07095</name>
</gene>
<dbReference type="RefSeq" id="WP_047242140.1">
    <property type="nucleotide sequence ID" value="NZ_LDDZ01000007.1"/>
</dbReference>
<dbReference type="InterPro" id="IPR048913">
    <property type="entry name" value="BetaGal_gal-bd"/>
</dbReference>
<dbReference type="Gene3D" id="2.60.120.260">
    <property type="entry name" value="Galactose-binding domain-like"/>
    <property type="match status" value="2"/>
</dbReference>
<keyword evidence="3" id="KW-0326">Glycosidase</keyword>
<dbReference type="SUPFAM" id="SSF51445">
    <property type="entry name" value="(Trans)glycosidases"/>
    <property type="match status" value="1"/>
</dbReference>
<dbReference type="Pfam" id="PF21317">
    <property type="entry name" value="BetaGal_ABD_1"/>
    <property type="match status" value="1"/>
</dbReference>
<dbReference type="GO" id="GO:0005975">
    <property type="term" value="P:carbohydrate metabolic process"/>
    <property type="evidence" value="ECO:0007669"/>
    <property type="project" value="InterPro"/>
</dbReference>
<dbReference type="GO" id="GO:0004565">
    <property type="term" value="F:beta-galactosidase activity"/>
    <property type="evidence" value="ECO:0007669"/>
    <property type="project" value="InterPro"/>
</dbReference>
<feature type="domain" description="Beta-galactosidase 1-like first all-beta" evidence="6">
    <location>
        <begin position="370"/>
        <end position="481"/>
    </location>
</feature>
<dbReference type="SUPFAM" id="SSF49785">
    <property type="entry name" value="Galactose-binding domain-like"/>
    <property type="match status" value="1"/>
</dbReference>
<dbReference type="InterPro" id="IPR008979">
    <property type="entry name" value="Galactose-bd-like_sf"/>
</dbReference>
<dbReference type="InterPro" id="IPR017853">
    <property type="entry name" value="GH"/>
</dbReference>
<dbReference type="InterPro" id="IPR001944">
    <property type="entry name" value="Glycoside_Hdrlase_35"/>
</dbReference>
<dbReference type="FunFam" id="2.60.120.260:FF:000049">
    <property type="entry name" value="Beta-galactosidase"/>
    <property type="match status" value="1"/>
</dbReference>
<comment type="similarity">
    <text evidence="1">Belongs to the glycosyl hydrolase 35 family.</text>
</comment>
<dbReference type="EMBL" id="NFLC01000012">
    <property type="protein sequence ID" value="OUQ10127.1"/>
    <property type="molecule type" value="Genomic_DNA"/>
</dbReference>
<sequence>MTTFEIKDRFYLDGQPFQIISGTIHYFRVIPEYWRDRLEKLKLLGCNTVETYVPWNIHEPEENHFSFSGIADLRQFLRIAQELELYVILRPSPYICAEWEFGGLPYWLLKDPLMKIRMNEARYMAKVAKYFARLFPEVVDFQIDYGGPIILMQVENEYGGYANDQSYLENLVELMRSNGVTVPLITSDGPWRGMLANGSIPQYALPTINCGSDVKNHFRYLRDFHGKVQPLMVTEFWIGWFDAWNDEKHHVTDVKAASKELADILSEGSVNIYVFHGGTNFGFMNGANDYGKLAPDVTSYDYDALLTEWGDTTPKYHAFQEIIGQIYPLPKFELSTKIMKKYYGQVPVTRRVSLFETLDQLSTSISTIYPQSMEMYNQGYGYIYYQSQLMHEGEIEDFRLIQCKDRAQVFINQKHLVTQYDREIGENYPFKLEGTNQQLGILVENMGRVNYSVQMNHQQKGIIDGVIINGSFQTNWQVYCLPLNNLEDIDFTQQYIPGQPSFSSFIFDIEECGDTFVDLTGWGKGVVFINGFHLGRFWEVGPQKRLYLPGPLLRKGHNEIIIFETEGMVRDNITLTDQPDLG</sequence>
<feature type="domain" description="Glycoside hydrolase 35 catalytic" evidence="5">
    <location>
        <begin position="10"/>
        <end position="325"/>
    </location>
</feature>
<feature type="active site" description="Nucleophile" evidence="4">
    <location>
        <position position="235"/>
    </location>
</feature>
<dbReference type="FunFam" id="3.20.20.80:FF:000115">
    <property type="entry name" value="Beta-galactosidase"/>
    <property type="match status" value="1"/>
</dbReference>
<name>A0A1Y4QXV0_9ENTE</name>
<comment type="caution">
    <text evidence="8">The sequence shown here is derived from an EMBL/GenBank/DDBJ whole genome shotgun (WGS) entry which is preliminary data.</text>
</comment>
<proteinExistence type="inferred from homology"/>
<dbReference type="InterPro" id="IPR048912">
    <property type="entry name" value="BetaGal1-like_ABD1"/>
</dbReference>
<accession>A0A1Y4QXV0</accession>
<feature type="domain" description="Beta-galactosidase galactose-binding" evidence="7">
    <location>
        <begin position="501"/>
        <end position="558"/>
    </location>
</feature>
<dbReference type="Proteomes" id="UP000196074">
    <property type="component" value="Unassembled WGS sequence"/>
</dbReference>
<dbReference type="Gene3D" id="3.20.20.80">
    <property type="entry name" value="Glycosidases"/>
    <property type="match status" value="1"/>
</dbReference>
<evidence type="ECO:0000259" key="6">
    <source>
        <dbReference type="Pfam" id="PF21317"/>
    </source>
</evidence>
<keyword evidence="2" id="KW-0378">Hydrolase</keyword>
<evidence type="ECO:0000256" key="1">
    <source>
        <dbReference type="ARBA" id="ARBA00009809"/>
    </source>
</evidence>
<evidence type="ECO:0000313" key="8">
    <source>
        <dbReference type="EMBL" id="OUQ10127.1"/>
    </source>
</evidence>
<dbReference type="InterPro" id="IPR026283">
    <property type="entry name" value="B-gal_1-like"/>
</dbReference>
<evidence type="ECO:0000259" key="7">
    <source>
        <dbReference type="Pfam" id="PF21467"/>
    </source>
</evidence>
<evidence type="ECO:0000256" key="4">
    <source>
        <dbReference type="PIRSR" id="PIRSR006336-1"/>
    </source>
</evidence>
<dbReference type="PROSITE" id="PS01182">
    <property type="entry name" value="GLYCOSYL_HYDROL_F35"/>
    <property type="match status" value="1"/>
</dbReference>
<evidence type="ECO:0000256" key="2">
    <source>
        <dbReference type="ARBA" id="ARBA00022801"/>
    </source>
</evidence>
<dbReference type="InterPro" id="IPR031330">
    <property type="entry name" value="Gly_Hdrlase_35_cat"/>
</dbReference>
<dbReference type="PANTHER" id="PTHR23421">
    <property type="entry name" value="BETA-GALACTOSIDASE RELATED"/>
    <property type="match status" value="1"/>
</dbReference>
<evidence type="ECO:0000256" key="3">
    <source>
        <dbReference type="ARBA" id="ARBA00023295"/>
    </source>
</evidence>
<protein>
    <submittedName>
        <fullName evidence="8">Beta-galactosidase</fullName>
    </submittedName>
</protein>
<feature type="active site" description="Proton donor" evidence="4">
    <location>
        <position position="157"/>
    </location>
</feature>
<reference evidence="9" key="1">
    <citation type="submission" date="2017-04" db="EMBL/GenBank/DDBJ databases">
        <title>Function of individual gut microbiota members based on whole genome sequencing of pure cultures obtained from chicken caecum.</title>
        <authorList>
            <person name="Medvecky M."/>
            <person name="Cejkova D."/>
            <person name="Polansky O."/>
            <person name="Karasova D."/>
            <person name="Kubasova T."/>
            <person name="Cizek A."/>
            <person name="Rychlik I."/>
        </authorList>
    </citation>
    <scope>NUCLEOTIDE SEQUENCE [LARGE SCALE GENOMIC DNA]</scope>
    <source>
        <strain evidence="9">An144</strain>
    </source>
</reference>
<evidence type="ECO:0000313" key="9">
    <source>
        <dbReference type="Proteomes" id="UP000196074"/>
    </source>
</evidence>
<dbReference type="PIRSF" id="PIRSF006336">
    <property type="entry name" value="B-gal"/>
    <property type="match status" value="1"/>
</dbReference>
<dbReference type="Pfam" id="PF01301">
    <property type="entry name" value="Glyco_hydro_35"/>
    <property type="match status" value="1"/>
</dbReference>
<dbReference type="InterPro" id="IPR019801">
    <property type="entry name" value="Glyco_hydro_35_CS"/>
</dbReference>
<organism evidence="8 9">
    <name type="scientific">Enterococcus cecorum</name>
    <dbReference type="NCBI Taxonomy" id="44008"/>
    <lineage>
        <taxon>Bacteria</taxon>
        <taxon>Bacillati</taxon>
        <taxon>Bacillota</taxon>
        <taxon>Bacilli</taxon>
        <taxon>Lactobacillales</taxon>
        <taxon>Enterococcaceae</taxon>
        <taxon>Enterococcus</taxon>
    </lineage>
</organism>
<evidence type="ECO:0000259" key="5">
    <source>
        <dbReference type="Pfam" id="PF01301"/>
    </source>
</evidence>
<dbReference type="AlphaFoldDB" id="A0A1Y4QXV0"/>